<dbReference type="SMART" id="SM00530">
    <property type="entry name" value="HTH_XRE"/>
    <property type="match status" value="2"/>
</dbReference>
<dbReference type="Gene3D" id="1.10.260.40">
    <property type="entry name" value="lambda repressor-like DNA-binding domains"/>
    <property type="match status" value="2"/>
</dbReference>
<dbReference type="AlphaFoldDB" id="A0A5P0YPH7"/>
<keyword evidence="4" id="KW-1185">Reference proteome</keyword>
<dbReference type="Proteomes" id="UP000320857">
    <property type="component" value="Unassembled WGS sequence"/>
</dbReference>
<organism evidence="3 4">
    <name type="scientific">Streptomyces alkaliterrae</name>
    <dbReference type="NCBI Taxonomy" id="2213162"/>
    <lineage>
        <taxon>Bacteria</taxon>
        <taxon>Bacillati</taxon>
        <taxon>Actinomycetota</taxon>
        <taxon>Actinomycetes</taxon>
        <taxon>Kitasatosporales</taxon>
        <taxon>Streptomycetaceae</taxon>
        <taxon>Streptomyces</taxon>
    </lineage>
</organism>
<evidence type="ECO:0000313" key="4">
    <source>
        <dbReference type="Proteomes" id="UP000320857"/>
    </source>
</evidence>
<dbReference type="InterPro" id="IPR010982">
    <property type="entry name" value="Lambda_DNA-bd_dom_sf"/>
</dbReference>
<feature type="region of interest" description="Disordered" evidence="1">
    <location>
        <begin position="1"/>
        <end position="20"/>
    </location>
</feature>
<reference evidence="3 4" key="1">
    <citation type="submission" date="2019-10" db="EMBL/GenBank/DDBJ databases">
        <title>Streptomyces sp. nov., a novel actinobacterium isolated from alkaline environment.</title>
        <authorList>
            <person name="Golinska P."/>
        </authorList>
    </citation>
    <scope>NUCLEOTIDE SEQUENCE [LARGE SCALE GENOMIC DNA]</scope>
    <source>
        <strain evidence="3 4">OF1</strain>
    </source>
</reference>
<dbReference type="InterPro" id="IPR001387">
    <property type="entry name" value="Cro/C1-type_HTH"/>
</dbReference>
<dbReference type="EMBL" id="VJYK02000079">
    <property type="protein sequence ID" value="MQS02226.1"/>
    <property type="molecule type" value="Genomic_DNA"/>
</dbReference>
<dbReference type="CDD" id="cd00093">
    <property type="entry name" value="HTH_XRE"/>
    <property type="match status" value="2"/>
</dbReference>
<proteinExistence type="predicted"/>
<dbReference type="PROSITE" id="PS50943">
    <property type="entry name" value="HTH_CROC1"/>
    <property type="match status" value="2"/>
</dbReference>
<dbReference type="Pfam" id="PF13560">
    <property type="entry name" value="HTH_31"/>
    <property type="match status" value="2"/>
</dbReference>
<dbReference type="SUPFAM" id="SSF47413">
    <property type="entry name" value="lambda repressor-like DNA-binding domains"/>
    <property type="match status" value="2"/>
</dbReference>
<gene>
    <name evidence="3" type="ORF">FNX44_010130</name>
</gene>
<feature type="domain" description="HTH cro/C1-type" evidence="2">
    <location>
        <begin position="41"/>
        <end position="88"/>
    </location>
</feature>
<sequence>MIPSLRSVESHRGGVSVARGTAPFDGEALRTLRLTTSVDGRRLSAEALARLVGTSKARILAYEQGHSVPEPSRIKQLAGVFQVPSAVLTPAEYTHPSLRELRVQAGLTIAKTASLLGMSRKTFGHLENHARQPRHDDGTLQVRLAYLLGVSPSVIRQALYGHPQAERRRARLADYLLGLFKEIDRGRIAVVDPDDPSLLSTADLLHRPASVAARLVNHEISGYRQLMKERDLAKVELEYAPSGRSAHVRDRVVRKYEERIALAAVHSAQTLCGFLMEAMPARQWRMLVAVANAGAGGLPVKRQLEPSETVETLASLAFLAHVEMTQRAEPQAVTYHLTPRGMRVVRKQWRLYECLYPSVRTPTFYRYDPDLPNSRAGNTLALFTAPDRFPPSEQ</sequence>
<evidence type="ECO:0000259" key="2">
    <source>
        <dbReference type="PROSITE" id="PS50943"/>
    </source>
</evidence>
<dbReference type="OrthoDB" id="4087213at2"/>
<accession>A0A5P0YPH7</accession>
<comment type="caution">
    <text evidence="3">The sequence shown here is derived from an EMBL/GenBank/DDBJ whole genome shotgun (WGS) entry which is preliminary data.</text>
</comment>
<dbReference type="GO" id="GO:0003677">
    <property type="term" value="F:DNA binding"/>
    <property type="evidence" value="ECO:0007669"/>
    <property type="project" value="InterPro"/>
</dbReference>
<protein>
    <submittedName>
        <fullName evidence="3">Helix-turn-helix domain-containing protein</fullName>
    </submittedName>
</protein>
<name>A0A5P0YPH7_9ACTN</name>
<evidence type="ECO:0000313" key="3">
    <source>
        <dbReference type="EMBL" id="MQS02226.1"/>
    </source>
</evidence>
<feature type="domain" description="HTH cro/C1-type" evidence="2">
    <location>
        <begin position="98"/>
        <end position="155"/>
    </location>
</feature>
<evidence type="ECO:0000256" key="1">
    <source>
        <dbReference type="SAM" id="MobiDB-lite"/>
    </source>
</evidence>